<proteinExistence type="predicted"/>
<organism evidence="1 2">
    <name type="scientific">Litoribacter ruber</name>
    <dbReference type="NCBI Taxonomy" id="702568"/>
    <lineage>
        <taxon>Bacteria</taxon>
        <taxon>Pseudomonadati</taxon>
        <taxon>Bacteroidota</taxon>
        <taxon>Cytophagia</taxon>
        <taxon>Cytophagales</taxon>
        <taxon>Cyclobacteriaceae</taxon>
        <taxon>Litoribacter</taxon>
    </lineage>
</organism>
<comment type="caution">
    <text evidence="1">The sequence shown here is derived from an EMBL/GenBank/DDBJ whole genome shotgun (WGS) entry which is preliminary data.</text>
</comment>
<dbReference type="EMBL" id="JAHCMY010000004">
    <property type="protein sequence ID" value="MBS9524340.1"/>
    <property type="molecule type" value="Genomic_DNA"/>
</dbReference>
<accession>A0AAP2CKR8</accession>
<name>A0AAP2CKR8_9BACT</name>
<keyword evidence="2" id="KW-1185">Reference proteome</keyword>
<evidence type="ECO:0000313" key="2">
    <source>
        <dbReference type="Proteomes" id="UP001319104"/>
    </source>
</evidence>
<reference evidence="1 2" key="1">
    <citation type="submission" date="2021-05" db="EMBL/GenBank/DDBJ databases">
        <authorList>
            <person name="Zhang Z.D."/>
            <person name="Osman G."/>
        </authorList>
    </citation>
    <scope>NUCLEOTIDE SEQUENCE [LARGE SCALE GENOMIC DNA]</scope>
    <source>
        <strain evidence="1 2">KCTC 32217</strain>
    </source>
</reference>
<dbReference type="AlphaFoldDB" id="A0AAP2CKR8"/>
<gene>
    <name evidence="1" type="ORF">KI659_09965</name>
</gene>
<dbReference type="RefSeq" id="WP_213945197.1">
    <property type="nucleotide sequence ID" value="NZ_JAHCMY010000004.1"/>
</dbReference>
<evidence type="ECO:0000313" key="1">
    <source>
        <dbReference type="EMBL" id="MBS9524340.1"/>
    </source>
</evidence>
<dbReference type="Proteomes" id="UP001319104">
    <property type="component" value="Unassembled WGS sequence"/>
</dbReference>
<protein>
    <submittedName>
        <fullName evidence="1">Uncharacterized protein</fullName>
    </submittedName>
</protein>
<sequence>MPTVITDKTDFDSIEDIINQFGKDAEVDIYTSKMSTIDRAIAMGQIEIDSLSLTPTHILSPLPLQLASPSGPRRVHYG</sequence>